<dbReference type="Proteomes" id="UP001515943">
    <property type="component" value="Unassembled WGS sequence"/>
</dbReference>
<sequence>MKKWEDHHLPSDLQAAGVYTLYHGTFFCVLGALLTLLGYLEMGSVVDLAPASQQLFSVMGCMVVGALLFRRAEERRWYGQLALSRLSDYQRQHGDDGHQEPVFGELVQRGTPEQVRWMRAAGMFRCCGGAFAISACFLPPPESLSPLGQWSLRAGLALLGVFWNFTGNKMLNRAVRHSAGVMPTFTPLPAGSYVLFLRNFSDDPRLAKPHRTPGLGALVRAWFLLGRSEEERIAAALGWAGPVVAVGMPGELAPNIGILRMYLPHDWQEPVRTLVRDARLVVLVLGRGPGTLWELGESMRVLPPERLVLVNPMKRAEYGKFRETARRELHAQADELWRTTGHRWTPPELPDPPADRQMPSLVRGIIHFTKDWEPTYFALPRVPLPEDYLLGALDRALWVPMLRLAAHERRVGAPHG</sequence>
<organism evidence="2 3">
    <name type="scientific">Lentzea indica</name>
    <dbReference type="NCBI Taxonomy" id="2604800"/>
    <lineage>
        <taxon>Bacteria</taxon>
        <taxon>Bacillati</taxon>
        <taxon>Actinomycetota</taxon>
        <taxon>Actinomycetes</taxon>
        <taxon>Pseudonocardiales</taxon>
        <taxon>Pseudonocardiaceae</taxon>
        <taxon>Lentzea</taxon>
    </lineage>
</organism>
<keyword evidence="1" id="KW-0812">Transmembrane</keyword>
<keyword evidence="1" id="KW-0472">Membrane</keyword>
<name>A0ABX1FHQ8_9PSEU</name>
<reference evidence="2 3" key="1">
    <citation type="submission" date="2019-08" db="EMBL/GenBank/DDBJ databases">
        <title>Lentzea from Indian Himalayas.</title>
        <authorList>
            <person name="Mandal S."/>
            <person name="Mallick Gupta A."/>
            <person name="Maiti P.K."/>
            <person name="Sarkar J."/>
            <person name="Mandal S."/>
        </authorList>
    </citation>
    <scope>NUCLEOTIDE SEQUENCE [LARGE SCALE GENOMIC DNA]</scope>
    <source>
        <strain evidence="2 3">PSKA42</strain>
    </source>
</reference>
<proteinExistence type="predicted"/>
<evidence type="ECO:0000313" key="3">
    <source>
        <dbReference type="Proteomes" id="UP001515943"/>
    </source>
</evidence>
<protein>
    <submittedName>
        <fullName evidence="2">Uncharacterized protein</fullName>
    </submittedName>
</protein>
<comment type="caution">
    <text evidence="2">The sequence shown here is derived from an EMBL/GenBank/DDBJ whole genome shotgun (WGS) entry which is preliminary data.</text>
</comment>
<feature type="transmembrane region" description="Helical" evidence="1">
    <location>
        <begin position="52"/>
        <end position="69"/>
    </location>
</feature>
<accession>A0ABX1FHQ8</accession>
<evidence type="ECO:0000256" key="1">
    <source>
        <dbReference type="SAM" id="Phobius"/>
    </source>
</evidence>
<gene>
    <name evidence="2" type="ORF">FXN61_15575</name>
</gene>
<keyword evidence="1" id="KW-1133">Transmembrane helix</keyword>
<keyword evidence="3" id="KW-1185">Reference proteome</keyword>
<dbReference type="RefSeq" id="WP_167974621.1">
    <property type="nucleotide sequence ID" value="NZ_VSRL01000047.1"/>
</dbReference>
<feature type="transmembrane region" description="Helical" evidence="1">
    <location>
        <begin position="21"/>
        <end position="40"/>
    </location>
</feature>
<dbReference type="EMBL" id="VSRL01000047">
    <property type="protein sequence ID" value="NKE58162.1"/>
    <property type="molecule type" value="Genomic_DNA"/>
</dbReference>
<evidence type="ECO:0000313" key="2">
    <source>
        <dbReference type="EMBL" id="NKE58162.1"/>
    </source>
</evidence>